<evidence type="ECO:0000256" key="9">
    <source>
        <dbReference type="ARBA" id="ARBA00023136"/>
    </source>
</evidence>
<keyword evidence="9" id="KW-0472">Membrane</keyword>
<dbReference type="SUPFAM" id="SSF56935">
    <property type="entry name" value="Porins"/>
    <property type="match status" value="1"/>
</dbReference>
<evidence type="ECO:0000313" key="12">
    <source>
        <dbReference type="EMBL" id="GIZ51766.1"/>
    </source>
</evidence>
<dbReference type="PANTHER" id="PTHR34501:SF9">
    <property type="entry name" value="MAJOR OUTER MEMBRANE PROTEIN P.IA"/>
    <property type="match status" value="1"/>
</dbReference>
<evidence type="ECO:0000256" key="2">
    <source>
        <dbReference type="ARBA" id="ARBA00011233"/>
    </source>
</evidence>
<evidence type="ECO:0000256" key="1">
    <source>
        <dbReference type="ARBA" id="ARBA00004571"/>
    </source>
</evidence>
<evidence type="ECO:0000256" key="3">
    <source>
        <dbReference type="ARBA" id="ARBA00022448"/>
    </source>
</evidence>
<dbReference type="InterPro" id="IPR023614">
    <property type="entry name" value="Porin_dom_sf"/>
</dbReference>
<keyword evidence="10" id="KW-0998">Cell outer membrane</keyword>
<keyword evidence="13" id="KW-1185">Reference proteome</keyword>
<keyword evidence="7" id="KW-0406">Ion transport</keyword>
<evidence type="ECO:0000256" key="4">
    <source>
        <dbReference type="ARBA" id="ARBA00022452"/>
    </source>
</evidence>
<comment type="caution">
    <text evidence="12">The sequence shown here is derived from an EMBL/GenBank/DDBJ whole genome shotgun (WGS) entry which is preliminary data.</text>
</comment>
<dbReference type="InterPro" id="IPR033900">
    <property type="entry name" value="Gram_neg_porin_domain"/>
</dbReference>
<dbReference type="PRINTS" id="PR00184">
    <property type="entry name" value="NEISSPPORIN"/>
</dbReference>
<dbReference type="Pfam" id="PF13609">
    <property type="entry name" value="Porin_4"/>
    <property type="match status" value="1"/>
</dbReference>
<keyword evidence="6" id="KW-0732">Signal</keyword>
<dbReference type="Proteomes" id="UP000887222">
    <property type="component" value="Unassembled WGS sequence"/>
</dbReference>
<feature type="domain" description="Porin" evidence="11">
    <location>
        <begin position="2"/>
        <end position="306"/>
    </location>
</feature>
<protein>
    <submittedName>
        <fullName evidence="12">Porin</fullName>
    </submittedName>
</protein>
<dbReference type="InterPro" id="IPR002299">
    <property type="entry name" value="Porin_Neis"/>
</dbReference>
<gene>
    <name evidence="12" type="ORF">NCCP691_17800</name>
</gene>
<dbReference type="InterPro" id="IPR001702">
    <property type="entry name" value="Porin_Gram-ve"/>
</dbReference>
<proteinExistence type="predicted"/>
<keyword evidence="3" id="KW-0813">Transport</keyword>
<comment type="subcellular location">
    <subcellularLocation>
        <location evidence="1">Cell outer membrane</location>
        <topology evidence="1">Multi-pass membrane protein</topology>
    </subcellularLocation>
</comment>
<evidence type="ECO:0000256" key="8">
    <source>
        <dbReference type="ARBA" id="ARBA00023114"/>
    </source>
</evidence>
<dbReference type="EMBL" id="BPMK01000007">
    <property type="protein sequence ID" value="GIZ51766.1"/>
    <property type="molecule type" value="Genomic_DNA"/>
</dbReference>
<keyword evidence="5" id="KW-0812">Transmembrane</keyword>
<evidence type="ECO:0000259" key="11">
    <source>
        <dbReference type="Pfam" id="PF13609"/>
    </source>
</evidence>
<reference evidence="12 13" key="1">
    <citation type="journal article" date="2022" name="Int. J. Syst. Evol. Microbiol.">
        <title>Noviherbaspirillum aridicola sp. nov., isolated from an arid soil in Pakistan.</title>
        <authorList>
            <person name="Khan I.U."/>
            <person name="Saqib M."/>
            <person name="Amin A."/>
            <person name="Hussain F."/>
            <person name="Li L."/>
            <person name="Liu Y.H."/>
            <person name="Fang B.Z."/>
            <person name="Ahmed I."/>
            <person name="Li W.J."/>
        </authorList>
    </citation>
    <scope>NUCLEOTIDE SEQUENCE [LARGE SCALE GENOMIC DNA]</scope>
    <source>
        <strain evidence="12 13">NCCP-691</strain>
    </source>
</reference>
<organism evidence="12 13">
    <name type="scientific">Noviherbaspirillum aridicola</name>
    <dbReference type="NCBI Taxonomy" id="2849687"/>
    <lineage>
        <taxon>Bacteria</taxon>
        <taxon>Pseudomonadati</taxon>
        <taxon>Pseudomonadota</taxon>
        <taxon>Betaproteobacteria</taxon>
        <taxon>Burkholderiales</taxon>
        <taxon>Oxalobacteraceae</taxon>
        <taxon>Noviherbaspirillum</taxon>
    </lineage>
</organism>
<keyword evidence="8" id="KW-0626">Porin</keyword>
<accession>A0ABQ4Q3J7</accession>
<evidence type="ECO:0000256" key="7">
    <source>
        <dbReference type="ARBA" id="ARBA00023065"/>
    </source>
</evidence>
<dbReference type="Gene3D" id="2.40.160.10">
    <property type="entry name" value="Porin"/>
    <property type="match status" value="1"/>
</dbReference>
<dbReference type="PRINTS" id="PR00182">
    <property type="entry name" value="ECOLNEIPORIN"/>
</dbReference>
<dbReference type="CDD" id="cd00342">
    <property type="entry name" value="gram_neg_porins"/>
    <property type="match status" value="1"/>
</dbReference>
<dbReference type="PANTHER" id="PTHR34501">
    <property type="entry name" value="PROTEIN YDDL-RELATED"/>
    <property type="match status" value="1"/>
</dbReference>
<comment type="subunit">
    <text evidence="2">Homotrimer.</text>
</comment>
<evidence type="ECO:0000313" key="13">
    <source>
        <dbReference type="Proteomes" id="UP000887222"/>
    </source>
</evidence>
<sequence length="337" mass="35369">MLAAGLAHAQTNVTIYGIADAGVEFLTNAGGDDDNVFRMSSGNLSGSRIGFRGTEDIGGGLKGVFLLENGFDIDTGALGQNGRLFGRQAYVGLQGDFGAITLGRQQNALYDVIIKYDPMAFASRYSALSHDPLFTGRADNAIKYTGNFGPVIATAFYSFGRNADGEVPGSTKVSRNVGAGVAYASGPFGVGFAYDQFQGNTVATAGDSARRMAVGGSYEMGPVKGFVGYRWLKDELVAAGTPNVRSNMYWVGASWDASPALKLTGVVYHTDRRDSGADPTSLVLSADYALSKRTDVYLTVGHARNKSGSNLGLNGFGSSIIAGENQSGVIAGVRHRF</sequence>
<evidence type="ECO:0000256" key="10">
    <source>
        <dbReference type="ARBA" id="ARBA00023237"/>
    </source>
</evidence>
<evidence type="ECO:0000256" key="5">
    <source>
        <dbReference type="ARBA" id="ARBA00022692"/>
    </source>
</evidence>
<dbReference type="InterPro" id="IPR050298">
    <property type="entry name" value="Gram-neg_bact_OMP"/>
</dbReference>
<keyword evidence="4" id="KW-1134">Transmembrane beta strand</keyword>
<name>A0ABQ4Q3J7_9BURK</name>
<evidence type="ECO:0000256" key="6">
    <source>
        <dbReference type="ARBA" id="ARBA00022729"/>
    </source>
</evidence>